<evidence type="ECO:0000313" key="3">
    <source>
        <dbReference type="EMBL" id="TXL68608.1"/>
    </source>
</evidence>
<dbReference type="Proteomes" id="UP000321548">
    <property type="component" value="Unassembled WGS sequence"/>
</dbReference>
<reference evidence="3 4" key="1">
    <citation type="submission" date="2019-06" db="EMBL/GenBank/DDBJ databases">
        <title>Quisquiliibacterium sp. nov., isolated from a maize field.</title>
        <authorList>
            <person name="Lin S.-Y."/>
            <person name="Tsai C.-F."/>
            <person name="Young C.-C."/>
        </authorList>
    </citation>
    <scope>NUCLEOTIDE SEQUENCE [LARGE SCALE GENOMIC DNA]</scope>
    <source>
        <strain evidence="3 4">CC-CFT501</strain>
    </source>
</reference>
<dbReference type="RefSeq" id="WP_147702748.1">
    <property type="nucleotide sequence ID" value="NZ_VDUY01000001.1"/>
</dbReference>
<dbReference type="Gene3D" id="3.40.50.1820">
    <property type="entry name" value="alpha/beta hydrolase"/>
    <property type="match status" value="1"/>
</dbReference>
<accession>A0A5C8P5M2</accession>
<name>A0A5C8P5M2_9BURK</name>
<dbReference type="InterPro" id="IPR029058">
    <property type="entry name" value="AB_hydrolase_fold"/>
</dbReference>
<dbReference type="InterPro" id="IPR000073">
    <property type="entry name" value="AB_hydrolase_1"/>
</dbReference>
<dbReference type="AlphaFoldDB" id="A0A5C8P5M2"/>
<proteinExistence type="predicted"/>
<protein>
    <submittedName>
        <fullName evidence="3">Alpha/beta hydrolase</fullName>
    </submittedName>
</protein>
<dbReference type="Pfam" id="PF00561">
    <property type="entry name" value="Abhydrolase_1"/>
    <property type="match status" value="1"/>
</dbReference>
<dbReference type="OrthoDB" id="9799989at2"/>
<dbReference type="InterPro" id="IPR050266">
    <property type="entry name" value="AB_hydrolase_sf"/>
</dbReference>
<dbReference type="GO" id="GO:0016020">
    <property type="term" value="C:membrane"/>
    <property type="evidence" value="ECO:0007669"/>
    <property type="project" value="TreeGrafter"/>
</dbReference>
<gene>
    <name evidence="3" type="ORF">FHP08_02695</name>
</gene>
<dbReference type="SUPFAM" id="SSF53474">
    <property type="entry name" value="alpha/beta-Hydrolases"/>
    <property type="match status" value="1"/>
</dbReference>
<dbReference type="GO" id="GO:0016787">
    <property type="term" value="F:hydrolase activity"/>
    <property type="evidence" value="ECO:0007669"/>
    <property type="project" value="UniProtKB-KW"/>
</dbReference>
<evidence type="ECO:0000256" key="1">
    <source>
        <dbReference type="ARBA" id="ARBA00022801"/>
    </source>
</evidence>
<organism evidence="3 4">
    <name type="scientific">Zeimonas arvi</name>
    <dbReference type="NCBI Taxonomy" id="2498847"/>
    <lineage>
        <taxon>Bacteria</taxon>
        <taxon>Pseudomonadati</taxon>
        <taxon>Pseudomonadota</taxon>
        <taxon>Betaproteobacteria</taxon>
        <taxon>Burkholderiales</taxon>
        <taxon>Burkholderiaceae</taxon>
        <taxon>Zeimonas</taxon>
    </lineage>
</organism>
<keyword evidence="4" id="KW-1185">Reference proteome</keyword>
<feature type="domain" description="AB hydrolase-1" evidence="2">
    <location>
        <begin position="21"/>
        <end position="257"/>
    </location>
</feature>
<comment type="caution">
    <text evidence="3">The sequence shown here is derived from an EMBL/GenBank/DDBJ whole genome shotgun (WGS) entry which is preliminary data.</text>
</comment>
<sequence>MPYAKSKGARLYFEETGSGRPIVFVHEFGADLREWEQQVRWFSREYRCIRFNARGYPPSDVPESDDLYGYEHSAGDILAVMDELGIERAHIVGLSMGAYATLQFGLRHPGRALSLVAAGVGSGAPREVRVEFKAHSEALAQRFLNEGSPAIAREMGLAATRVQLLTKDPRGWQAFVEHLSEHSAVGSAYTLRRYQALRPSLFDFEAEFAACALPTLLVVGDEDDPCLETNLFLKRTMRTAQLWVVPGTGHAVNLEEPAAFNAGVQGFLSAVDRGCWRTRDPRAVGGGALPVARASASADK</sequence>
<evidence type="ECO:0000313" key="4">
    <source>
        <dbReference type="Proteomes" id="UP000321548"/>
    </source>
</evidence>
<dbReference type="EMBL" id="VDUY01000001">
    <property type="protein sequence ID" value="TXL68608.1"/>
    <property type="molecule type" value="Genomic_DNA"/>
</dbReference>
<keyword evidence="1 3" id="KW-0378">Hydrolase</keyword>
<dbReference type="PANTHER" id="PTHR43798">
    <property type="entry name" value="MONOACYLGLYCEROL LIPASE"/>
    <property type="match status" value="1"/>
</dbReference>
<dbReference type="PANTHER" id="PTHR43798:SF31">
    <property type="entry name" value="AB HYDROLASE SUPERFAMILY PROTEIN YCLE"/>
    <property type="match status" value="1"/>
</dbReference>
<evidence type="ECO:0000259" key="2">
    <source>
        <dbReference type="Pfam" id="PF00561"/>
    </source>
</evidence>